<comment type="catalytic activity">
    <reaction evidence="1">
        <text>S-ubiquitinyl-[E2 ubiquitin-conjugating enzyme]-L-cysteine + [acceptor protein]-L-lysine = [E2 ubiquitin-conjugating enzyme]-L-cysteine + N(6)-ubiquitinyl-[acceptor protein]-L-lysine.</text>
        <dbReference type="EC" id="2.3.2.27"/>
    </reaction>
</comment>
<name>A0A5B7A5F5_DAVIN</name>
<evidence type="ECO:0000256" key="13">
    <source>
        <dbReference type="SAM" id="MobiDB-lite"/>
    </source>
</evidence>
<evidence type="ECO:0000256" key="12">
    <source>
        <dbReference type="PROSITE-ProRule" id="PRU00175"/>
    </source>
</evidence>
<feature type="compositionally biased region" description="Polar residues" evidence="13">
    <location>
        <begin position="492"/>
        <end position="505"/>
    </location>
</feature>
<feature type="compositionally biased region" description="Basic residues" evidence="13">
    <location>
        <begin position="787"/>
        <end position="798"/>
    </location>
</feature>
<feature type="domain" description="RING-type" evidence="14">
    <location>
        <begin position="5"/>
        <end position="46"/>
    </location>
</feature>
<feature type="region of interest" description="Disordered" evidence="13">
    <location>
        <begin position="713"/>
        <end position="732"/>
    </location>
</feature>
<feature type="region of interest" description="Disordered" evidence="13">
    <location>
        <begin position="338"/>
        <end position="362"/>
    </location>
</feature>
<dbReference type="SMART" id="SM00355">
    <property type="entry name" value="ZnF_C2H2"/>
    <property type="match status" value="4"/>
</dbReference>
<dbReference type="CDD" id="cd16615">
    <property type="entry name" value="RING-HC_ZNF598"/>
    <property type="match status" value="1"/>
</dbReference>
<dbReference type="Pfam" id="PF23202">
    <property type="entry name" value="PAH_ZNF598"/>
    <property type="match status" value="1"/>
</dbReference>
<feature type="compositionally biased region" description="Basic residues" evidence="13">
    <location>
        <begin position="677"/>
        <end position="686"/>
    </location>
</feature>
<feature type="compositionally biased region" description="Basic and acidic residues" evidence="13">
    <location>
        <begin position="305"/>
        <end position="320"/>
    </location>
</feature>
<gene>
    <name evidence="15" type="ORF">Din_020317</name>
</gene>
<evidence type="ECO:0000259" key="14">
    <source>
        <dbReference type="PROSITE" id="PS50089"/>
    </source>
</evidence>
<sequence length="861" mass="95073">MDDTCAVCAETLEWVAYGQCGHREVCSTCIARLRFICDDRHCCICKSESSIIFVTKALGDYTRMINDFSGFPADPTEGRVGPYWYHEGTQAFFDDLDHYKMVKAMCRLSCIVCDRVDEQRNEVSKRRGNFKNIEQLKSHLFHCHRLFMCSLCLEGRKIFICEQKLYSRAQLNQHINTGDSEVDGSESERGGFMGHPMCEFCRNPFYGDNELYSHMSTEHYTCHICQRQHPGQYEYYRNYDDLEIHFRREHFLCEDEACLTKKFIVFSAESEMKRHNAMEHGGRMSRSKRSAALQIPTSFLYQRSGEQDRRGRGRGFRPDFSDSQLSLAIEASLETASADMSHATSSNAQADSNPRETSEVDSTLGSFGILASADFEPSPRYRQAVGQNPRNTPLEESSFPPLPVATRSSQQKSRNDSKGLGGNTMAAHLRRRNNRTVRVLNSSQAWPAASRQPTSLTSSSSQLRPISNSGHVSSSGSASSSMSKPATVNGLVASSYSNPKQSRPATVNGLVSASSASSSRNTSSTKKVSHSASASAPAPAPNLVDGGSFDPSASDFPPVSATQRNKLATTSQPLPKVEDVNTANKSLVERIRAGLEFDEDKYAAFKEISTEYRKDLIDTGEYFAYVYQFGLSHLVLELARLCPDAQKQKELLEAYNICLRSNSPYENGSGSNSGQLKGKKGSKKGKEKCEDNNGISTSKAGLTDHIISSVRELQSNYKPSKEEVEVLSKDGYRSMNGKTKALVVNEREDSSSANQPPAESRIQNHSRSAGGGSKKNSGTEGGTGGNKQRKKTSKFHRVRLGDSSPAALLDLTISDPDPDPSEEKTDGSKEDPPEVLPVRGVWQNGGGRRLVALTQKDPIKR</sequence>
<dbReference type="InterPro" id="IPR056437">
    <property type="entry name" value="Znf-C2H2_ZNF598/HEL2"/>
</dbReference>
<dbReference type="EMBL" id="GHES01020317">
    <property type="protein sequence ID" value="MPA50876.1"/>
    <property type="molecule type" value="Transcribed_RNA"/>
</dbReference>
<dbReference type="GO" id="GO:0005737">
    <property type="term" value="C:cytoplasm"/>
    <property type="evidence" value="ECO:0007669"/>
    <property type="project" value="UniProtKB-SubCell"/>
</dbReference>
<evidence type="ECO:0000313" key="15">
    <source>
        <dbReference type="EMBL" id="MPA50876.1"/>
    </source>
</evidence>
<evidence type="ECO:0000256" key="8">
    <source>
        <dbReference type="ARBA" id="ARBA00022723"/>
    </source>
</evidence>
<feature type="compositionally biased region" description="Gly residues" evidence="13">
    <location>
        <begin position="769"/>
        <end position="785"/>
    </location>
</feature>
<evidence type="ECO:0000256" key="2">
    <source>
        <dbReference type="ARBA" id="ARBA00004496"/>
    </source>
</evidence>
<protein>
    <recommendedName>
        <fullName evidence="4">RING-type E3 ubiquitin transferase</fullName>
        <ecNumber evidence="4">2.3.2.27</ecNumber>
    </recommendedName>
</protein>
<dbReference type="GO" id="GO:0008270">
    <property type="term" value="F:zinc ion binding"/>
    <property type="evidence" value="ECO:0007669"/>
    <property type="project" value="UniProtKB-KW"/>
</dbReference>
<keyword evidence="5" id="KW-0963">Cytoplasm</keyword>
<reference evidence="15" key="1">
    <citation type="submission" date="2019-08" db="EMBL/GenBank/DDBJ databases">
        <title>Reference gene set and small RNA set construction with multiple tissues from Davidia involucrata Baill.</title>
        <authorList>
            <person name="Yang H."/>
            <person name="Zhou C."/>
            <person name="Li G."/>
            <person name="Wang J."/>
            <person name="Gao P."/>
            <person name="Wang M."/>
            <person name="Wang R."/>
            <person name="Zhao Y."/>
        </authorList>
    </citation>
    <scope>NUCLEOTIDE SEQUENCE</scope>
    <source>
        <tissue evidence="15">Mixed with DoveR01_LX</tissue>
    </source>
</reference>
<feature type="compositionally biased region" description="Basic and acidic residues" evidence="13">
    <location>
        <begin position="719"/>
        <end position="732"/>
    </location>
</feature>
<dbReference type="GO" id="GO:0072344">
    <property type="term" value="P:rescue of stalled ribosome"/>
    <property type="evidence" value="ECO:0007669"/>
    <property type="project" value="InterPro"/>
</dbReference>
<comment type="pathway">
    <text evidence="3">Protein modification; protein ubiquitination.</text>
</comment>
<organism evidence="15">
    <name type="scientific">Davidia involucrata</name>
    <name type="common">Dove tree</name>
    <dbReference type="NCBI Taxonomy" id="16924"/>
    <lineage>
        <taxon>Eukaryota</taxon>
        <taxon>Viridiplantae</taxon>
        <taxon>Streptophyta</taxon>
        <taxon>Embryophyta</taxon>
        <taxon>Tracheophyta</taxon>
        <taxon>Spermatophyta</taxon>
        <taxon>Magnoliopsida</taxon>
        <taxon>eudicotyledons</taxon>
        <taxon>Gunneridae</taxon>
        <taxon>Pentapetalae</taxon>
        <taxon>asterids</taxon>
        <taxon>Cornales</taxon>
        <taxon>Nyssaceae</taxon>
        <taxon>Davidia</taxon>
    </lineage>
</organism>
<feature type="compositionally biased region" description="Polar residues" evidence="13">
    <location>
        <begin position="751"/>
        <end position="767"/>
    </location>
</feature>
<keyword evidence="10" id="KW-0862">Zinc</keyword>
<keyword evidence="8" id="KW-0479">Metal-binding</keyword>
<evidence type="ECO:0000256" key="1">
    <source>
        <dbReference type="ARBA" id="ARBA00000900"/>
    </source>
</evidence>
<comment type="similarity">
    <text evidence="11">Belongs to the ZNF598/HEL2 family.</text>
</comment>
<evidence type="ECO:0000256" key="3">
    <source>
        <dbReference type="ARBA" id="ARBA00004906"/>
    </source>
</evidence>
<evidence type="ECO:0000256" key="11">
    <source>
        <dbReference type="ARBA" id="ARBA00035113"/>
    </source>
</evidence>
<dbReference type="InterPro" id="IPR044288">
    <property type="entry name" value="ZNF598/HEL2"/>
</dbReference>
<keyword evidence="7" id="KW-0808">Transferase</keyword>
<dbReference type="InterPro" id="IPR001841">
    <property type="entry name" value="Znf_RING"/>
</dbReference>
<evidence type="ECO:0000256" key="4">
    <source>
        <dbReference type="ARBA" id="ARBA00012483"/>
    </source>
</evidence>
<feature type="compositionally biased region" description="Low complexity" evidence="13">
    <location>
        <begin position="511"/>
        <end position="537"/>
    </location>
</feature>
<dbReference type="EC" id="2.3.2.27" evidence="4"/>
<dbReference type="AlphaFoldDB" id="A0A5B7A5F5"/>
<feature type="region of interest" description="Disordered" evidence="13">
    <location>
        <begin position="744"/>
        <end position="861"/>
    </location>
</feature>
<feature type="compositionally biased region" description="Low complexity" evidence="13">
    <location>
        <begin position="450"/>
        <end position="483"/>
    </location>
</feature>
<evidence type="ECO:0000256" key="5">
    <source>
        <dbReference type="ARBA" id="ARBA00022490"/>
    </source>
</evidence>
<dbReference type="PROSITE" id="PS00028">
    <property type="entry name" value="ZINC_FINGER_C2H2_1"/>
    <property type="match status" value="1"/>
</dbReference>
<feature type="compositionally biased region" description="Basic and acidic residues" evidence="13">
    <location>
        <begin position="821"/>
        <end position="832"/>
    </location>
</feature>
<dbReference type="Pfam" id="PF25447">
    <property type="entry name" value="RING_ZNF598"/>
    <property type="match status" value="1"/>
</dbReference>
<keyword evidence="9 12" id="KW-0863">Zinc-finger</keyword>
<evidence type="ECO:0000256" key="6">
    <source>
        <dbReference type="ARBA" id="ARBA00022553"/>
    </source>
</evidence>
<dbReference type="GO" id="GO:0043022">
    <property type="term" value="F:ribosome binding"/>
    <property type="evidence" value="ECO:0007669"/>
    <property type="project" value="TreeGrafter"/>
</dbReference>
<evidence type="ECO:0000256" key="10">
    <source>
        <dbReference type="ARBA" id="ARBA00022833"/>
    </source>
</evidence>
<dbReference type="InterPro" id="IPR057634">
    <property type="entry name" value="PAH_ZNF598/HEL2"/>
</dbReference>
<feature type="compositionally biased region" description="Polar residues" evidence="13">
    <location>
        <begin position="385"/>
        <end position="395"/>
    </location>
</feature>
<dbReference type="InterPro" id="IPR041888">
    <property type="entry name" value="RING-HC_ZNF598/HEL2"/>
</dbReference>
<dbReference type="PROSITE" id="PS50089">
    <property type="entry name" value="ZF_RING_2"/>
    <property type="match status" value="1"/>
</dbReference>
<feature type="region of interest" description="Disordered" evidence="13">
    <location>
        <begin position="378"/>
        <end position="560"/>
    </location>
</feature>
<evidence type="ECO:0000256" key="9">
    <source>
        <dbReference type="ARBA" id="ARBA00022771"/>
    </source>
</evidence>
<feature type="region of interest" description="Disordered" evidence="13">
    <location>
        <begin position="664"/>
        <end position="697"/>
    </location>
</feature>
<dbReference type="PANTHER" id="PTHR22938">
    <property type="entry name" value="ZINC FINGER PROTEIN 598"/>
    <property type="match status" value="1"/>
</dbReference>
<feature type="compositionally biased region" description="Polar residues" evidence="13">
    <location>
        <begin position="342"/>
        <end position="352"/>
    </location>
</feature>
<dbReference type="InterPro" id="IPR013087">
    <property type="entry name" value="Znf_C2H2_type"/>
</dbReference>
<feature type="region of interest" description="Disordered" evidence="13">
    <location>
        <begin position="297"/>
        <end position="321"/>
    </location>
</feature>
<evidence type="ECO:0000256" key="7">
    <source>
        <dbReference type="ARBA" id="ARBA00022679"/>
    </source>
</evidence>
<dbReference type="Pfam" id="PF23230">
    <property type="entry name" value="zf-C2H2_13"/>
    <property type="match status" value="1"/>
</dbReference>
<accession>A0A5B7A5F5</accession>
<dbReference type="PANTHER" id="PTHR22938:SF19">
    <property type="entry name" value="RING-TYPE E3 UBIQUITIN TRANSFERASE"/>
    <property type="match status" value="1"/>
</dbReference>
<proteinExistence type="inferred from homology"/>
<dbReference type="GO" id="GO:0061630">
    <property type="term" value="F:ubiquitin protein ligase activity"/>
    <property type="evidence" value="ECO:0007669"/>
    <property type="project" value="UniProtKB-EC"/>
</dbReference>
<comment type="subcellular location">
    <subcellularLocation>
        <location evidence="2">Cytoplasm</location>
    </subcellularLocation>
</comment>
<keyword evidence="6" id="KW-0597">Phosphoprotein</keyword>
<dbReference type="GO" id="GO:0016567">
    <property type="term" value="P:protein ubiquitination"/>
    <property type="evidence" value="ECO:0007669"/>
    <property type="project" value="TreeGrafter"/>
</dbReference>